<dbReference type="GO" id="GO:0005789">
    <property type="term" value="C:endoplasmic reticulum membrane"/>
    <property type="evidence" value="ECO:0007669"/>
    <property type="project" value="UniProtKB-SubCell"/>
</dbReference>
<dbReference type="PANTHER" id="PTHR13046">
    <property type="entry name" value="PROTEASE U48 CAAX PRENYL PROTEASE RCE1"/>
    <property type="match status" value="1"/>
</dbReference>
<evidence type="ECO:0000256" key="9">
    <source>
        <dbReference type="ARBA" id="ARBA00047280"/>
    </source>
</evidence>
<evidence type="ECO:0000313" key="14">
    <source>
        <dbReference type="Proteomes" id="UP000005018"/>
    </source>
</evidence>
<reference evidence="13 14" key="1">
    <citation type="journal article" date="2012" name="PLoS ONE">
        <title>Sequence and analysis of the genome of the pathogenic yeast Candida orthopsilosis.</title>
        <authorList>
            <person name="Riccombeni A."/>
            <person name="Vidanes G."/>
            <person name="Proux-Wera E."/>
            <person name="Wolfe K.H."/>
            <person name="Butler G."/>
        </authorList>
    </citation>
    <scope>NUCLEOTIDE SEQUENCE [LARGE SCALE GENOMIC DNA]</scope>
    <source>
        <strain evidence="13 14">Co 90-125</strain>
    </source>
</reference>
<keyword evidence="8 11" id="KW-0472">Membrane</keyword>
<keyword evidence="6" id="KW-0256">Endoplasmic reticulum</keyword>
<dbReference type="EC" id="3.4.26.1" evidence="10"/>
<dbReference type="RefSeq" id="XP_003867244.1">
    <property type="nucleotide sequence ID" value="XM_003867196.1"/>
</dbReference>
<keyword evidence="5" id="KW-0378">Hydrolase</keyword>
<keyword evidence="4 11" id="KW-0812">Transmembrane</keyword>
<dbReference type="Proteomes" id="UP000005018">
    <property type="component" value="Chromosome 2"/>
</dbReference>
<feature type="transmembrane region" description="Helical" evidence="11">
    <location>
        <begin position="96"/>
        <end position="116"/>
    </location>
</feature>
<organism evidence="13 14">
    <name type="scientific">Candida orthopsilosis (strain 90-125)</name>
    <name type="common">Yeast</name>
    <dbReference type="NCBI Taxonomy" id="1136231"/>
    <lineage>
        <taxon>Eukaryota</taxon>
        <taxon>Fungi</taxon>
        <taxon>Dikarya</taxon>
        <taxon>Ascomycota</taxon>
        <taxon>Saccharomycotina</taxon>
        <taxon>Pichiomycetes</taxon>
        <taxon>Debaryomycetaceae</taxon>
        <taxon>Candida/Lodderomyces clade</taxon>
        <taxon>Candida</taxon>
    </lineage>
</organism>
<proteinExistence type="inferred from homology"/>
<evidence type="ECO:0000256" key="5">
    <source>
        <dbReference type="ARBA" id="ARBA00022801"/>
    </source>
</evidence>
<dbReference type="EMBL" id="HE681720">
    <property type="protein sequence ID" value="CCG21806.1"/>
    <property type="molecule type" value="Genomic_DNA"/>
</dbReference>
<dbReference type="AlphaFoldDB" id="H8WZD8"/>
<evidence type="ECO:0000256" key="2">
    <source>
        <dbReference type="ARBA" id="ARBA00006897"/>
    </source>
</evidence>
<feature type="transmembrane region" description="Helical" evidence="11">
    <location>
        <begin position="6"/>
        <end position="27"/>
    </location>
</feature>
<feature type="transmembrane region" description="Helical" evidence="11">
    <location>
        <begin position="221"/>
        <end position="241"/>
    </location>
</feature>
<protein>
    <recommendedName>
        <fullName evidence="10">intramembrane prenyl-peptidase Rce1</fullName>
        <ecNumber evidence="10">3.4.26.1</ecNumber>
    </recommendedName>
</protein>
<evidence type="ECO:0000256" key="3">
    <source>
        <dbReference type="ARBA" id="ARBA00022670"/>
    </source>
</evidence>
<evidence type="ECO:0000256" key="11">
    <source>
        <dbReference type="SAM" id="Phobius"/>
    </source>
</evidence>
<dbReference type="PANTHER" id="PTHR13046:SF0">
    <property type="entry name" value="CAAX PRENYL PROTEASE 2"/>
    <property type="match status" value="1"/>
</dbReference>
<comment type="catalytic activity">
    <reaction evidence="9">
        <text>Hydrolyzes the peptide bond -P2-(S-farnesyl or geranylgeranyl)C-P1'-P2'-P3'-COOH where P1' and P2' are amino acids with aliphatic sidechains and P3' is any C-terminal residue.</text>
        <dbReference type="EC" id="3.4.26.1"/>
    </reaction>
</comment>
<evidence type="ECO:0000256" key="7">
    <source>
        <dbReference type="ARBA" id="ARBA00022989"/>
    </source>
</evidence>
<dbReference type="MEROPS" id="G05.001"/>
<dbReference type="OrthoDB" id="271604at2759"/>
<dbReference type="GeneID" id="14538080"/>
<evidence type="ECO:0000259" key="12">
    <source>
        <dbReference type="Pfam" id="PF02517"/>
    </source>
</evidence>
<dbReference type="GO" id="GO:0004222">
    <property type="term" value="F:metalloendopeptidase activity"/>
    <property type="evidence" value="ECO:0007669"/>
    <property type="project" value="InterPro"/>
</dbReference>
<dbReference type="GO" id="GO:0071586">
    <property type="term" value="P:CAAX-box protein processing"/>
    <property type="evidence" value="ECO:0007669"/>
    <property type="project" value="InterPro"/>
</dbReference>
<name>H8WZD8_CANO9</name>
<keyword evidence="7 11" id="KW-1133">Transmembrane helix</keyword>
<accession>H8WZD8</accession>
<dbReference type="HOGENOM" id="CLU_049909_1_0_1"/>
<evidence type="ECO:0000256" key="4">
    <source>
        <dbReference type="ARBA" id="ARBA00022692"/>
    </source>
</evidence>
<evidence type="ECO:0000256" key="10">
    <source>
        <dbReference type="ARBA" id="ARBA00049729"/>
    </source>
</evidence>
<dbReference type="eggNOG" id="KOG4130">
    <property type="taxonomic scope" value="Eukaryota"/>
</dbReference>
<evidence type="ECO:0000256" key="8">
    <source>
        <dbReference type="ARBA" id="ARBA00023136"/>
    </source>
</evidence>
<dbReference type="InterPro" id="IPR039731">
    <property type="entry name" value="Rce1"/>
</dbReference>
<dbReference type="InterPro" id="IPR003675">
    <property type="entry name" value="Rce1/LyrA-like_dom"/>
</dbReference>
<evidence type="ECO:0000256" key="6">
    <source>
        <dbReference type="ARBA" id="ARBA00022824"/>
    </source>
</evidence>
<evidence type="ECO:0000256" key="1">
    <source>
        <dbReference type="ARBA" id="ARBA00004477"/>
    </source>
</evidence>
<sequence length="271" mass="31429">MFPPNMAMFYEILTLAIASSYVFAIYFGQPASLHNKDRDNLKVIRYRLQRVTILCVVLIIIIPLLIPGTFRDNIRQIGLIPGYTNSESISANFINIWYALKFINILFVSSIFQIFVEDYHSTFDDVYTTPLIYHFRDYVFAPITEELIYRGLILLVVTKTCPSFIKYTPYLFGVAHFHHALQLYCKEASSLPQIVVSTLFQFTYTSIFGFLANWLYLKTDFNLWCPIIIHSFCNLYGFPTLTVDSKKCVVHSIYYSLVIGGLYHTYREIVG</sequence>
<dbReference type="KEGG" id="cot:CORT_0B00860"/>
<comment type="similarity">
    <text evidence="2">Belongs to the peptidase U48 family.</text>
</comment>
<feature type="domain" description="CAAX prenyl protease 2/Lysostaphin resistance protein A-like" evidence="12">
    <location>
        <begin position="131"/>
        <end position="235"/>
    </location>
</feature>
<dbReference type="Pfam" id="PF02517">
    <property type="entry name" value="Rce1-like"/>
    <property type="match status" value="1"/>
</dbReference>
<comment type="subcellular location">
    <subcellularLocation>
        <location evidence="1">Endoplasmic reticulum membrane</location>
        <topology evidence="1">Multi-pass membrane protein</topology>
    </subcellularLocation>
</comment>
<feature type="transmembrane region" description="Helical" evidence="11">
    <location>
        <begin position="194"/>
        <end position="215"/>
    </location>
</feature>
<keyword evidence="14" id="KW-1185">Reference proteome</keyword>
<evidence type="ECO:0000313" key="13">
    <source>
        <dbReference type="EMBL" id="CCG21806.1"/>
    </source>
</evidence>
<keyword evidence="3 13" id="KW-0645">Protease</keyword>
<gene>
    <name evidence="13" type="ORF">CORT_0B00860</name>
</gene>
<feature type="transmembrane region" description="Helical" evidence="11">
    <location>
        <begin position="48"/>
        <end position="66"/>
    </location>
</feature>